<name>A0ABS8SGV8_DATST</name>
<gene>
    <name evidence="2" type="ORF">HAX54_037418</name>
</gene>
<dbReference type="Proteomes" id="UP000823775">
    <property type="component" value="Unassembled WGS sequence"/>
</dbReference>
<feature type="region of interest" description="Disordered" evidence="1">
    <location>
        <begin position="82"/>
        <end position="105"/>
    </location>
</feature>
<organism evidence="2 3">
    <name type="scientific">Datura stramonium</name>
    <name type="common">Jimsonweed</name>
    <name type="synonym">Common thornapple</name>
    <dbReference type="NCBI Taxonomy" id="4076"/>
    <lineage>
        <taxon>Eukaryota</taxon>
        <taxon>Viridiplantae</taxon>
        <taxon>Streptophyta</taxon>
        <taxon>Embryophyta</taxon>
        <taxon>Tracheophyta</taxon>
        <taxon>Spermatophyta</taxon>
        <taxon>Magnoliopsida</taxon>
        <taxon>eudicotyledons</taxon>
        <taxon>Gunneridae</taxon>
        <taxon>Pentapetalae</taxon>
        <taxon>asterids</taxon>
        <taxon>lamiids</taxon>
        <taxon>Solanales</taxon>
        <taxon>Solanaceae</taxon>
        <taxon>Solanoideae</taxon>
        <taxon>Datureae</taxon>
        <taxon>Datura</taxon>
    </lineage>
</organism>
<evidence type="ECO:0000256" key="1">
    <source>
        <dbReference type="SAM" id="MobiDB-lite"/>
    </source>
</evidence>
<protein>
    <submittedName>
        <fullName evidence="2">Uncharacterized protein</fullName>
    </submittedName>
</protein>
<keyword evidence="3" id="KW-1185">Reference proteome</keyword>
<accession>A0ABS8SGV8</accession>
<evidence type="ECO:0000313" key="3">
    <source>
        <dbReference type="Proteomes" id="UP000823775"/>
    </source>
</evidence>
<dbReference type="EMBL" id="JACEIK010000501">
    <property type="protein sequence ID" value="MCD7458153.1"/>
    <property type="molecule type" value="Genomic_DNA"/>
</dbReference>
<evidence type="ECO:0000313" key="2">
    <source>
        <dbReference type="EMBL" id="MCD7458153.1"/>
    </source>
</evidence>
<feature type="compositionally biased region" description="Low complexity" evidence="1">
    <location>
        <begin position="92"/>
        <end position="105"/>
    </location>
</feature>
<sequence>MAFRFRQFIVNNKMEIGGCCGNCVFQKRSSDVRESGDAILSHREFDDIWVKVKETKPEKPKRPRPNWQLPLVNTIAAFTGHRQAFPGRDGKSSSSDSMSPCSHIT</sequence>
<reference evidence="2 3" key="1">
    <citation type="journal article" date="2021" name="BMC Genomics">
        <title>Datura genome reveals duplications of psychoactive alkaloid biosynthetic genes and high mutation rate following tissue culture.</title>
        <authorList>
            <person name="Rajewski A."/>
            <person name="Carter-House D."/>
            <person name="Stajich J."/>
            <person name="Litt A."/>
        </authorList>
    </citation>
    <scope>NUCLEOTIDE SEQUENCE [LARGE SCALE GENOMIC DNA]</scope>
    <source>
        <strain evidence="2">AR-01</strain>
    </source>
</reference>
<proteinExistence type="predicted"/>
<comment type="caution">
    <text evidence="2">The sequence shown here is derived from an EMBL/GenBank/DDBJ whole genome shotgun (WGS) entry which is preliminary data.</text>
</comment>